<organism evidence="6 7">
    <name type="scientific">Peptostreptococcus equinus</name>
    <dbReference type="NCBI Taxonomy" id="3003601"/>
    <lineage>
        <taxon>Bacteria</taxon>
        <taxon>Bacillati</taxon>
        <taxon>Bacillota</taxon>
        <taxon>Clostridia</taxon>
        <taxon>Peptostreptococcales</taxon>
        <taxon>Peptostreptococcaceae</taxon>
        <taxon>Peptostreptococcus</taxon>
    </lineage>
</organism>
<keyword evidence="2 4" id="KW-0862">Zinc</keyword>
<dbReference type="InterPro" id="IPR002328">
    <property type="entry name" value="ADH_Zn_CS"/>
</dbReference>
<feature type="domain" description="Enoyl reductase (ER)" evidence="5">
    <location>
        <begin position="8"/>
        <end position="345"/>
    </location>
</feature>
<evidence type="ECO:0000259" key="5">
    <source>
        <dbReference type="SMART" id="SM00829"/>
    </source>
</evidence>
<evidence type="ECO:0000256" key="1">
    <source>
        <dbReference type="ARBA" id="ARBA00022723"/>
    </source>
</evidence>
<dbReference type="EMBL" id="CP114052">
    <property type="protein sequence ID" value="WAW14943.1"/>
    <property type="molecule type" value="Genomic_DNA"/>
</dbReference>
<reference evidence="6" key="1">
    <citation type="submission" date="2022-12" db="EMBL/GenBank/DDBJ databases">
        <title>Peptostreptococcus.</title>
        <authorList>
            <person name="Lee S.H."/>
        </authorList>
    </citation>
    <scope>NUCLEOTIDE SEQUENCE</scope>
    <source>
        <strain evidence="6">CBA3647</strain>
    </source>
</reference>
<dbReference type="Gene3D" id="3.40.50.720">
    <property type="entry name" value="NAD(P)-binding Rossmann-like Domain"/>
    <property type="match status" value="1"/>
</dbReference>
<dbReference type="PROSITE" id="PS00059">
    <property type="entry name" value="ADH_ZINC"/>
    <property type="match status" value="1"/>
</dbReference>
<comment type="similarity">
    <text evidence="4">Belongs to the zinc-containing alcohol dehydrogenase family.</text>
</comment>
<evidence type="ECO:0000313" key="6">
    <source>
        <dbReference type="EMBL" id="WAW14943.1"/>
    </source>
</evidence>
<comment type="cofactor">
    <cofactor evidence="4">
        <name>Zn(2+)</name>
        <dbReference type="ChEBI" id="CHEBI:29105"/>
    </cofactor>
</comment>
<proteinExistence type="inferred from homology"/>
<keyword evidence="7" id="KW-1185">Reference proteome</keyword>
<keyword evidence="1 4" id="KW-0479">Metal-binding</keyword>
<keyword evidence="3" id="KW-0560">Oxidoreductase</keyword>
<dbReference type="PANTHER" id="PTHR43401">
    <property type="entry name" value="L-THREONINE 3-DEHYDROGENASE"/>
    <property type="match status" value="1"/>
</dbReference>
<dbReference type="SMART" id="SM00829">
    <property type="entry name" value="PKS_ER"/>
    <property type="match status" value="1"/>
</dbReference>
<dbReference type="InterPro" id="IPR036291">
    <property type="entry name" value="NAD(P)-bd_dom_sf"/>
</dbReference>
<dbReference type="InterPro" id="IPR013149">
    <property type="entry name" value="ADH-like_C"/>
</dbReference>
<evidence type="ECO:0000256" key="2">
    <source>
        <dbReference type="ARBA" id="ARBA00022833"/>
    </source>
</evidence>
<dbReference type="Gene3D" id="3.90.180.10">
    <property type="entry name" value="Medium-chain alcohol dehydrogenases, catalytic domain"/>
    <property type="match status" value="1"/>
</dbReference>
<dbReference type="PANTHER" id="PTHR43401:SF2">
    <property type="entry name" value="L-THREONINE 3-DEHYDROGENASE"/>
    <property type="match status" value="1"/>
</dbReference>
<gene>
    <name evidence="6" type="ORF">O0R46_00150</name>
</gene>
<protein>
    <submittedName>
        <fullName evidence="6">Galactitol-1-phosphate 5-dehydrogenase</fullName>
    </submittedName>
</protein>
<dbReference type="InterPro" id="IPR013154">
    <property type="entry name" value="ADH-like_N"/>
</dbReference>
<dbReference type="RefSeq" id="WP_269311635.1">
    <property type="nucleotide sequence ID" value="NZ_CP114052.1"/>
</dbReference>
<evidence type="ECO:0000256" key="3">
    <source>
        <dbReference type="ARBA" id="ARBA00023002"/>
    </source>
</evidence>
<dbReference type="Proteomes" id="UP001164187">
    <property type="component" value="Chromosome"/>
</dbReference>
<dbReference type="InterPro" id="IPR011032">
    <property type="entry name" value="GroES-like_sf"/>
</dbReference>
<dbReference type="SUPFAM" id="SSF50129">
    <property type="entry name" value="GroES-like"/>
    <property type="match status" value="1"/>
</dbReference>
<evidence type="ECO:0000256" key="4">
    <source>
        <dbReference type="RuleBase" id="RU361277"/>
    </source>
</evidence>
<accession>A0ABY7JSA9</accession>
<dbReference type="Pfam" id="PF08240">
    <property type="entry name" value="ADH_N"/>
    <property type="match status" value="1"/>
</dbReference>
<name>A0ABY7JSA9_9FIRM</name>
<sequence>MKSLRLYGKRDIRFEEAPMPTIENENEVIIKVMVTGICGSDGHRYSMLGPYIEGMIWGHEFSGIVHKVGANVKNIKEGDRVTASPSLYCGHCESCKKSEFARCDSLKVIGAKDPGCFAQYTKVPAENVVPIPDEVDFDKASMIEPAAVALHGLYKTNINVGDDVAVIGCGTIGLLAIQWAKVFGAKKIIAIDIDDAKLELAMSLGATHIVNSLKGLPHEQVETITDGRRVDVAVESAGSKITSAQVFALPRKGGKVVFLGIPYGDINIERFYFEKIVRNELTIYGSWNSVSAPFPGREWTSAVHFMKTGQIDPSSLITHRLDLSEGPEIFEKIAERTPGIGKVLFYPNGK</sequence>
<dbReference type="CDD" id="cd08236">
    <property type="entry name" value="sugar_DH"/>
    <property type="match status" value="1"/>
</dbReference>
<dbReference type="SUPFAM" id="SSF51735">
    <property type="entry name" value="NAD(P)-binding Rossmann-fold domains"/>
    <property type="match status" value="1"/>
</dbReference>
<dbReference type="InterPro" id="IPR020843">
    <property type="entry name" value="ER"/>
</dbReference>
<dbReference type="Pfam" id="PF00107">
    <property type="entry name" value="ADH_zinc_N"/>
    <property type="match status" value="1"/>
</dbReference>
<dbReference type="InterPro" id="IPR050129">
    <property type="entry name" value="Zn_alcohol_dh"/>
</dbReference>
<evidence type="ECO:0000313" key="7">
    <source>
        <dbReference type="Proteomes" id="UP001164187"/>
    </source>
</evidence>